<evidence type="ECO:0000256" key="10">
    <source>
        <dbReference type="RuleBase" id="RU000594"/>
    </source>
</evidence>
<evidence type="ECO:0000256" key="1">
    <source>
        <dbReference type="ARBA" id="ARBA00006139"/>
    </source>
</evidence>
<organism evidence="12 13">
    <name type="scientific">Peptoclostridium litorale DSM 5388</name>
    <dbReference type="NCBI Taxonomy" id="1121324"/>
    <lineage>
        <taxon>Bacteria</taxon>
        <taxon>Bacillati</taxon>
        <taxon>Bacillota</taxon>
        <taxon>Clostridia</taxon>
        <taxon>Peptostreptococcales</taxon>
        <taxon>Peptoclostridiaceae</taxon>
        <taxon>Peptoclostridium</taxon>
    </lineage>
</organism>
<evidence type="ECO:0000256" key="9">
    <source>
        <dbReference type="HAMAP-Rule" id="MF_00161"/>
    </source>
</evidence>
<keyword evidence="7 9" id="KW-1133">Transmembrane helix</keyword>
<dbReference type="EMBL" id="JJMM01000026">
    <property type="protein sequence ID" value="KDR94015.1"/>
    <property type="molecule type" value="Genomic_DNA"/>
</dbReference>
<feature type="transmembrane region" description="Helical" evidence="9">
    <location>
        <begin position="89"/>
        <end position="107"/>
    </location>
</feature>
<name>A0A069RCP7_PEPLI</name>
<keyword evidence="13" id="KW-1185">Reference proteome</keyword>
<dbReference type="Pfam" id="PF01252">
    <property type="entry name" value="Peptidase_A8"/>
    <property type="match status" value="1"/>
</dbReference>
<dbReference type="PRINTS" id="PR00781">
    <property type="entry name" value="LIPOSIGPTASE"/>
</dbReference>
<comment type="caution">
    <text evidence="12">The sequence shown here is derived from an EMBL/GenBank/DDBJ whole genome shotgun (WGS) entry which is preliminary data.</text>
</comment>
<evidence type="ECO:0000256" key="3">
    <source>
        <dbReference type="ARBA" id="ARBA00022670"/>
    </source>
</evidence>
<feature type="active site" evidence="9">
    <location>
        <position position="131"/>
    </location>
</feature>
<keyword evidence="4 9" id="KW-0812">Transmembrane</keyword>
<gene>
    <name evidence="9 12" type="primary">lspA</name>
    <name evidence="12" type="ORF">CLIT_23c02870</name>
</gene>
<dbReference type="GO" id="GO:0004190">
    <property type="term" value="F:aspartic-type endopeptidase activity"/>
    <property type="evidence" value="ECO:0007669"/>
    <property type="project" value="UniProtKB-UniRule"/>
</dbReference>
<dbReference type="HAMAP" id="MF_00161">
    <property type="entry name" value="LspA"/>
    <property type="match status" value="1"/>
</dbReference>
<evidence type="ECO:0000256" key="11">
    <source>
        <dbReference type="RuleBase" id="RU004181"/>
    </source>
</evidence>
<evidence type="ECO:0000256" key="8">
    <source>
        <dbReference type="ARBA" id="ARBA00023136"/>
    </source>
</evidence>
<dbReference type="GO" id="GO:0006508">
    <property type="term" value="P:proteolysis"/>
    <property type="evidence" value="ECO:0007669"/>
    <property type="project" value="UniProtKB-KW"/>
</dbReference>
<evidence type="ECO:0000256" key="4">
    <source>
        <dbReference type="ARBA" id="ARBA00022692"/>
    </source>
</evidence>
<dbReference type="Proteomes" id="UP000027946">
    <property type="component" value="Unassembled WGS sequence"/>
</dbReference>
<protein>
    <recommendedName>
        <fullName evidence="9">Lipoprotein signal peptidase</fullName>
        <ecNumber evidence="9">3.4.23.36</ecNumber>
    </recommendedName>
    <alternativeName>
        <fullName evidence="9">Prolipoprotein signal peptidase</fullName>
    </alternativeName>
    <alternativeName>
        <fullName evidence="9">Signal peptidase II</fullName>
        <shortName evidence="9">SPase II</shortName>
    </alternativeName>
</protein>
<keyword evidence="12" id="KW-0449">Lipoprotein</keyword>
<dbReference type="eggNOG" id="COG0597">
    <property type="taxonomic scope" value="Bacteria"/>
</dbReference>
<keyword evidence="5 9" id="KW-0064">Aspartyl protease</keyword>
<sequence>MKSGVKNLNLILIVFLIAVDQLSKLWALLKLSDIGSIPVIKDIFHLTYVENRGAAFGVLQNKRFFFIILTFAVIGYIVYFLYSNKGLNIYVKISLNLIVAGAIGNLIDRVRLGFVVDFFDFRIWPVFNVADICVVVGGCMLAYIMLFRSELVGDN</sequence>
<accession>A0A069RCP7</accession>
<keyword evidence="3 9" id="KW-0645">Protease</keyword>
<dbReference type="AlphaFoldDB" id="A0A069RCP7"/>
<feature type="transmembrane region" description="Helical" evidence="9">
    <location>
        <begin position="7"/>
        <end position="29"/>
    </location>
</feature>
<evidence type="ECO:0000256" key="2">
    <source>
        <dbReference type="ARBA" id="ARBA00022475"/>
    </source>
</evidence>
<dbReference type="PROSITE" id="PS00855">
    <property type="entry name" value="SPASE_II"/>
    <property type="match status" value="1"/>
</dbReference>
<evidence type="ECO:0000256" key="7">
    <source>
        <dbReference type="ARBA" id="ARBA00022989"/>
    </source>
</evidence>
<dbReference type="UniPathway" id="UPA00665"/>
<dbReference type="InterPro" id="IPR001872">
    <property type="entry name" value="Peptidase_A8"/>
</dbReference>
<comment type="subcellular location">
    <subcellularLocation>
        <location evidence="9">Cell membrane</location>
        <topology evidence="9">Multi-pass membrane protein</topology>
    </subcellularLocation>
</comment>
<feature type="transmembrane region" description="Helical" evidence="9">
    <location>
        <begin position="127"/>
        <end position="147"/>
    </location>
</feature>
<evidence type="ECO:0000313" key="12">
    <source>
        <dbReference type="EMBL" id="KDR94015.1"/>
    </source>
</evidence>
<comment type="function">
    <text evidence="9 10">This protein specifically catalyzes the removal of signal peptides from prolipoproteins.</text>
</comment>
<dbReference type="STRING" id="1121324.CLIT_23c02870"/>
<dbReference type="NCBIfam" id="TIGR00077">
    <property type="entry name" value="lspA"/>
    <property type="match status" value="1"/>
</dbReference>
<evidence type="ECO:0000313" key="13">
    <source>
        <dbReference type="Proteomes" id="UP000027946"/>
    </source>
</evidence>
<evidence type="ECO:0000256" key="5">
    <source>
        <dbReference type="ARBA" id="ARBA00022750"/>
    </source>
</evidence>
<keyword evidence="6 9" id="KW-0378">Hydrolase</keyword>
<proteinExistence type="inferred from homology"/>
<comment type="catalytic activity">
    <reaction evidence="9 10">
        <text>Release of signal peptides from bacterial membrane prolipoproteins. Hydrolyzes -Xaa-Yaa-Zaa-|-(S,diacylglyceryl)Cys-, in which Xaa is hydrophobic (preferably Leu), and Yaa (Ala or Ser) and Zaa (Gly or Ala) have small, neutral side chains.</text>
        <dbReference type="EC" id="3.4.23.36"/>
    </reaction>
</comment>
<feature type="active site" evidence="9">
    <location>
        <position position="117"/>
    </location>
</feature>
<comment type="similarity">
    <text evidence="1 9 11">Belongs to the peptidase A8 family.</text>
</comment>
<dbReference type="GO" id="GO:0005886">
    <property type="term" value="C:plasma membrane"/>
    <property type="evidence" value="ECO:0007669"/>
    <property type="project" value="UniProtKB-SubCell"/>
</dbReference>
<dbReference type="EC" id="3.4.23.36" evidence="9"/>
<comment type="pathway">
    <text evidence="9">Protein modification; lipoprotein biosynthesis (signal peptide cleavage).</text>
</comment>
<feature type="transmembrane region" description="Helical" evidence="9">
    <location>
        <begin position="64"/>
        <end position="82"/>
    </location>
</feature>
<evidence type="ECO:0000256" key="6">
    <source>
        <dbReference type="ARBA" id="ARBA00022801"/>
    </source>
</evidence>
<keyword evidence="8 9" id="KW-0472">Membrane</keyword>
<reference evidence="12 13" key="1">
    <citation type="submission" date="2014-03" db="EMBL/GenBank/DDBJ databases">
        <title>Genome sequence of Clostridium litorale W6, DSM 5388.</title>
        <authorList>
            <person name="Poehlein A."/>
            <person name="Jagirdar A."/>
            <person name="Khonsari B."/>
            <person name="Chibani C.M."/>
            <person name="Gutierrez Gutierrez D.A."/>
            <person name="Davydova E."/>
            <person name="Alghaithi H.S."/>
            <person name="Nair K.P."/>
            <person name="Dhamotharan K."/>
            <person name="Chandran L."/>
            <person name="G W."/>
            <person name="Daniel R."/>
        </authorList>
    </citation>
    <scope>NUCLEOTIDE SEQUENCE [LARGE SCALE GENOMIC DNA]</scope>
    <source>
        <strain evidence="12 13">W6</strain>
    </source>
</reference>
<keyword evidence="2 9" id="KW-1003">Cell membrane</keyword>
<dbReference type="PANTHER" id="PTHR33695:SF1">
    <property type="entry name" value="LIPOPROTEIN SIGNAL PEPTIDASE"/>
    <property type="match status" value="1"/>
</dbReference>
<dbReference type="PANTHER" id="PTHR33695">
    <property type="entry name" value="LIPOPROTEIN SIGNAL PEPTIDASE"/>
    <property type="match status" value="1"/>
</dbReference>